<dbReference type="PANTHER" id="PTHR33164">
    <property type="entry name" value="TRANSCRIPTIONAL REGULATOR, MARR FAMILY"/>
    <property type="match status" value="1"/>
</dbReference>
<dbReference type="InterPro" id="IPR039422">
    <property type="entry name" value="MarR/SlyA-like"/>
</dbReference>
<dbReference type="Pfam" id="PF01047">
    <property type="entry name" value="MarR"/>
    <property type="match status" value="1"/>
</dbReference>
<dbReference type="PRINTS" id="PR00598">
    <property type="entry name" value="HTHMARR"/>
</dbReference>
<proteinExistence type="predicted"/>
<reference evidence="3" key="1">
    <citation type="submission" date="2020-01" db="EMBL/GenBank/DDBJ databases">
        <title>Sphingomonas sp. strain CSW-10.</title>
        <authorList>
            <person name="Chen W.-M."/>
        </authorList>
    </citation>
    <scope>NUCLEOTIDE SEQUENCE [LARGE SCALE GENOMIC DNA]</scope>
    <source>
        <strain evidence="3">NST-5</strain>
    </source>
</reference>
<protein>
    <submittedName>
        <fullName evidence="2">MarR family transcriptional regulator</fullName>
    </submittedName>
</protein>
<evidence type="ECO:0000313" key="2">
    <source>
        <dbReference type="EMBL" id="NBL64135.1"/>
    </source>
</evidence>
<dbReference type="InterPro" id="IPR036390">
    <property type="entry name" value="WH_DNA-bd_sf"/>
</dbReference>
<dbReference type="InterPro" id="IPR000835">
    <property type="entry name" value="HTH_MarR-typ"/>
</dbReference>
<organism evidence="2 3">
    <name type="scientific">Flavobacterium ichthyis</name>
    <dbReference type="NCBI Taxonomy" id="2698827"/>
    <lineage>
        <taxon>Bacteria</taxon>
        <taxon>Pseudomonadati</taxon>
        <taxon>Bacteroidota</taxon>
        <taxon>Flavobacteriia</taxon>
        <taxon>Flavobacteriales</taxon>
        <taxon>Flavobacteriaceae</taxon>
        <taxon>Flavobacterium</taxon>
    </lineage>
</organism>
<sequence length="151" mass="17573">MRIEEILKTNSPLLPSKKIILNLIYNQNLINEKFNDVLKPHDLSMEQFNVLRILKGQKDKPAHMSLIQERMLTKTSNTTRLVDKLLNKGLVNRQTCKENRRKMEISITPLGKETLETISPLIENVESLFAQNLTPAEVEMLNFLLEKYRNN</sequence>
<feature type="domain" description="HTH marR-type" evidence="1">
    <location>
        <begin position="1"/>
        <end position="150"/>
    </location>
</feature>
<dbReference type="SMART" id="SM00347">
    <property type="entry name" value="HTH_MARR"/>
    <property type="match status" value="1"/>
</dbReference>
<evidence type="ECO:0000313" key="3">
    <source>
        <dbReference type="Proteomes" id="UP000798602"/>
    </source>
</evidence>
<dbReference type="Gene3D" id="1.10.10.10">
    <property type="entry name" value="Winged helix-like DNA-binding domain superfamily/Winged helix DNA-binding domain"/>
    <property type="match status" value="1"/>
</dbReference>
<dbReference type="PANTHER" id="PTHR33164:SF43">
    <property type="entry name" value="HTH-TYPE TRANSCRIPTIONAL REPRESSOR YETL"/>
    <property type="match status" value="1"/>
</dbReference>
<evidence type="ECO:0000259" key="1">
    <source>
        <dbReference type="PROSITE" id="PS50995"/>
    </source>
</evidence>
<comment type="caution">
    <text evidence="2">The sequence shown here is derived from an EMBL/GenBank/DDBJ whole genome shotgun (WGS) entry which is preliminary data.</text>
</comment>
<gene>
    <name evidence="2" type="ORF">GV828_02850</name>
</gene>
<name>A0ABW9Z5L3_9FLAO</name>
<dbReference type="PROSITE" id="PS50995">
    <property type="entry name" value="HTH_MARR_2"/>
    <property type="match status" value="1"/>
</dbReference>
<dbReference type="EMBL" id="JAABLM010000002">
    <property type="protein sequence ID" value="NBL64135.1"/>
    <property type="molecule type" value="Genomic_DNA"/>
</dbReference>
<dbReference type="RefSeq" id="WP_166535951.1">
    <property type="nucleotide sequence ID" value="NZ_JAABLM010000002.1"/>
</dbReference>
<dbReference type="Proteomes" id="UP000798602">
    <property type="component" value="Unassembled WGS sequence"/>
</dbReference>
<keyword evidence="3" id="KW-1185">Reference proteome</keyword>
<dbReference type="InterPro" id="IPR036388">
    <property type="entry name" value="WH-like_DNA-bd_sf"/>
</dbReference>
<dbReference type="SUPFAM" id="SSF46785">
    <property type="entry name" value="Winged helix' DNA-binding domain"/>
    <property type="match status" value="1"/>
</dbReference>
<accession>A0ABW9Z5L3</accession>